<evidence type="ECO:0000256" key="6">
    <source>
        <dbReference type="SAM" id="Phobius"/>
    </source>
</evidence>
<dbReference type="InterPro" id="IPR001123">
    <property type="entry name" value="LeuE-type"/>
</dbReference>
<keyword evidence="3 6" id="KW-0812">Transmembrane</keyword>
<dbReference type="GO" id="GO:0005886">
    <property type="term" value="C:plasma membrane"/>
    <property type="evidence" value="ECO:0007669"/>
    <property type="project" value="UniProtKB-SubCell"/>
</dbReference>
<dbReference type="PANTHER" id="PTHR30086:SF20">
    <property type="entry name" value="ARGININE EXPORTER PROTEIN ARGO-RELATED"/>
    <property type="match status" value="1"/>
</dbReference>
<reference evidence="8" key="1">
    <citation type="submission" date="2016-10" db="EMBL/GenBank/DDBJ databases">
        <authorList>
            <person name="Varghese N."/>
            <person name="Submissions S."/>
        </authorList>
    </citation>
    <scope>NUCLEOTIDE SEQUENCE [LARGE SCALE GENOMIC DNA]</scope>
    <source>
        <strain evidence="8">DSM 5918</strain>
    </source>
</reference>
<accession>A0A1I3ZR02</accession>
<feature type="transmembrane region" description="Helical" evidence="6">
    <location>
        <begin position="71"/>
        <end position="89"/>
    </location>
</feature>
<protein>
    <submittedName>
        <fullName evidence="7">Threonine/homoserine/homoserine lactone efflux protein</fullName>
    </submittedName>
</protein>
<evidence type="ECO:0000256" key="3">
    <source>
        <dbReference type="ARBA" id="ARBA00022692"/>
    </source>
</evidence>
<organism evidence="7 8">
    <name type="scientific">Desulfomicrobium apsheronum</name>
    <dbReference type="NCBI Taxonomy" id="52560"/>
    <lineage>
        <taxon>Bacteria</taxon>
        <taxon>Pseudomonadati</taxon>
        <taxon>Thermodesulfobacteriota</taxon>
        <taxon>Desulfovibrionia</taxon>
        <taxon>Desulfovibrionales</taxon>
        <taxon>Desulfomicrobiaceae</taxon>
        <taxon>Desulfomicrobium</taxon>
    </lineage>
</organism>
<proteinExistence type="predicted"/>
<gene>
    <name evidence="7" type="ORF">SAMN04488082_12628</name>
</gene>
<dbReference type="Proteomes" id="UP000198635">
    <property type="component" value="Unassembled WGS sequence"/>
</dbReference>
<feature type="transmembrane region" description="Helical" evidence="6">
    <location>
        <begin position="186"/>
        <end position="205"/>
    </location>
</feature>
<dbReference type="GO" id="GO:0015171">
    <property type="term" value="F:amino acid transmembrane transporter activity"/>
    <property type="evidence" value="ECO:0007669"/>
    <property type="project" value="TreeGrafter"/>
</dbReference>
<evidence type="ECO:0000256" key="5">
    <source>
        <dbReference type="ARBA" id="ARBA00023136"/>
    </source>
</evidence>
<evidence type="ECO:0000256" key="4">
    <source>
        <dbReference type="ARBA" id="ARBA00022989"/>
    </source>
</evidence>
<dbReference type="EMBL" id="FORX01000026">
    <property type="protein sequence ID" value="SFK46433.1"/>
    <property type="molecule type" value="Genomic_DNA"/>
</dbReference>
<dbReference type="STRING" id="52560.SAMN04488082_12628"/>
<dbReference type="Pfam" id="PF01810">
    <property type="entry name" value="LysE"/>
    <property type="match status" value="1"/>
</dbReference>
<sequence>MISIDQLLVFSLTSLLLIFTPGPDIIYVLTRGVAQGRSAALAAAMGFSLGNIGHTLLAVFGLSAILASSALAFTLVKVAGGIYLLYLGFKLWTADPALILSGHGEDKTARIIFRQSILANLLNPKVAIFFLAFFPQFVRPDQGHPAIQMMILGLTFVVLTMLGFGLVALGAGALNSRLAARPSLSAWLHKGAGAILMLLGLRLLWADR</sequence>
<feature type="transmembrane region" description="Helical" evidence="6">
    <location>
        <begin position="6"/>
        <end position="29"/>
    </location>
</feature>
<feature type="transmembrane region" description="Helical" evidence="6">
    <location>
        <begin position="41"/>
        <end position="65"/>
    </location>
</feature>
<dbReference type="RefSeq" id="WP_092379170.1">
    <property type="nucleotide sequence ID" value="NZ_FORX01000026.1"/>
</dbReference>
<name>A0A1I3ZR02_9BACT</name>
<keyword evidence="5 6" id="KW-0472">Membrane</keyword>
<dbReference type="PIRSF" id="PIRSF006324">
    <property type="entry name" value="LeuE"/>
    <property type="match status" value="1"/>
</dbReference>
<feature type="transmembrane region" description="Helical" evidence="6">
    <location>
        <begin position="117"/>
        <end position="138"/>
    </location>
</feature>
<keyword evidence="4 6" id="KW-1133">Transmembrane helix</keyword>
<dbReference type="OrthoDB" id="9804822at2"/>
<feature type="transmembrane region" description="Helical" evidence="6">
    <location>
        <begin position="150"/>
        <end position="174"/>
    </location>
</feature>
<keyword evidence="8" id="KW-1185">Reference proteome</keyword>
<dbReference type="AlphaFoldDB" id="A0A1I3ZR02"/>
<evidence type="ECO:0000256" key="2">
    <source>
        <dbReference type="ARBA" id="ARBA00022475"/>
    </source>
</evidence>
<evidence type="ECO:0000256" key="1">
    <source>
        <dbReference type="ARBA" id="ARBA00004651"/>
    </source>
</evidence>
<keyword evidence="2" id="KW-1003">Cell membrane</keyword>
<evidence type="ECO:0000313" key="8">
    <source>
        <dbReference type="Proteomes" id="UP000198635"/>
    </source>
</evidence>
<dbReference type="PANTHER" id="PTHR30086">
    <property type="entry name" value="ARGININE EXPORTER PROTEIN ARGO"/>
    <property type="match status" value="1"/>
</dbReference>
<comment type="subcellular location">
    <subcellularLocation>
        <location evidence="1">Cell membrane</location>
        <topology evidence="1">Multi-pass membrane protein</topology>
    </subcellularLocation>
</comment>
<evidence type="ECO:0000313" key="7">
    <source>
        <dbReference type="EMBL" id="SFK46433.1"/>
    </source>
</evidence>